<reference evidence="2 3" key="1">
    <citation type="journal article" date="2019" name="Environ. Microbiol.">
        <title>Species interactions and distinct microbial communities in high Arctic permafrost affected cryosols are associated with the CH4 and CO2 gas fluxes.</title>
        <authorList>
            <person name="Altshuler I."/>
            <person name="Hamel J."/>
            <person name="Turney S."/>
            <person name="Magnuson E."/>
            <person name="Levesque R."/>
            <person name="Greer C."/>
            <person name="Whyte L.G."/>
        </authorList>
    </citation>
    <scope>NUCLEOTIDE SEQUENCE [LARGE SCALE GENOMIC DNA]</scope>
    <source>
        <strain evidence="2 3">S5.20</strain>
    </source>
</reference>
<dbReference type="OrthoDB" id="4828144at2"/>
<dbReference type="RefSeq" id="WP_140693706.1">
    <property type="nucleotide sequence ID" value="NZ_RCZG01000007.1"/>
</dbReference>
<name>A0A502E4X2_9MYCO</name>
<keyword evidence="3" id="KW-1185">Reference proteome</keyword>
<gene>
    <name evidence="2" type="ORF">EAH80_17940</name>
</gene>
<organism evidence="2 3">
    <name type="scientific">Mycolicibacterium hodleri</name>
    <dbReference type="NCBI Taxonomy" id="49897"/>
    <lineage>
        <taxon>Bacteria</taxon>
        <taxon>Bacillati</taxon>
        <taxon>Actinomycetota</taxon>
        <taxon>Actinomycetes</taxon>
        <taxon>Mycobacteriales</taxon>
        <taxon>Mycobacteriaceae</taxon>
        <taxon>Mycolicibacterium</taxon>
    </lineage>
</organism>
<dbReference type="InterPro" id="IPR015057">
    <property type="entry name" value="Rv2632c-like"/>
</dbReference>
<dbReference type="Pfam" id="PF08962">
    <property type="entry name" value="Rv2632c-like"/>
    <property type="match status" value="1"/>
</dbReference>
<sequence>MGHKKREHHVEITVERDGNDTHASASMRWRDADLVGTGDAELEDGERYPKRVGEELAVARALTHLTRQLFVTTAGDIESVTGESTSVR</sequence>
<feature type="region of interest" description="Disordered" evidence="1">
    <location>
        <begin position="1"/>
        <end position="29"/>
    </location>
</feature>
<dbReference type="Proteomes" id="UP000320095">
    <property type="component" value="Unassembled WGS sequence"/>
</dbReference>
<dbReference type="AlphaFoldDB" id="A0A502E4X2"/>
<comment type="caution">
    <text evidence="2">The sequence shown here is derived from an EMBL/GenBank/DDBJ whole genome shotgun (WGS) entry which is preliminary data.</text>
</comment>
<accession>A0A502E4X2</accession>
<feature type="compositionally biased region" description="Basic and acidic residues" evidence="1">
    <location>
        <begin position="8"/>
        <end position="20"/>
    </location>
</feature>
<protein>
    <submittedName>
        <fullName evidence="2">DUF1876 domain-containing protein</fullName>
    </submittedName>
</protein>
<proteinExistence type="predicted"/>
<dbReference type="SUPFAM" id="SSF143212">
    <property type="entry name" value="Rv2632c-like"/>
    <property type="match status" value="1"/>
</dbReference>
<dbReference type="InterPro" id="IPR038070">
    <property type="entry name" value="Rv2632c-like_sf"/>
</dbReference>
<evidence type="ECO:0000313" key="3">
    <source>
        <dbReference type="Proteomes" id="UP000320095"/>
    </source>
</evidence>
<evidence type="ECO:0000313" key="2">
    <source>
        <dbReference type="EMBL" id="TPG32693.1"/>
    </source>
</evidence>
<evidence type="ECO:0000256" key="1">
    <source>
        <dbReference type="SAM" id="MobiDB-lite"/>
    </source>
</evidence>
<dbReference type="EMBL" id="RCZG01000007">
    <property type="protein sequence ID" value="TPG32693.1"/>
    <property type="molecule type" value="Genomic_DNA"/>
</dbReference>
<dbReference type="Gene3D" id="3.30.160.240">
    <property type="entry name" value="Rv1738"/>
    <property type="match status" value="1"/>
</dbReference>